<protein>
    <recommendedName>
        <fullName evidence="11">BEN domain-containing protein</fullName>
    </recommendedName>
</protein>
<evidence type="ECO:0000256" key="5">
    <source>
        <dbReference type="ARBA" id="ARBA00023242"/>
    </source>
</evidence>
<organism evidence="9 10">
    <name type="scientific">Chrysodeixis includens</name>
    <name type="common">Soybean looper</name>
    <name type="synonym">Pseudoplusia includens</name>
    <dbReference type="NCBI Taxonomy" id="689277"/>
    <lineage>
        <taxon>Eukaryota</taxon>
        <taxon>Metazoa</taxon>
        <taxon>Ecdysozoa</taxon>
        <taxon>Arthropoda</taxon>
        <taxon>Hexapoda</taxon>
        <taxon>Insecta</taxon>
        <taxon>Pterygota</taxon>
        <taxon>Neoptera</taxon>
        <taxon>Endopterygota</taxon>
        <taxon>Lepidoptera</taxon>
        <taxon>Glossata</taxon>
        <taxon>Ditrysia</taxon>
        <taxon>Noctuoidea</taxon>
        <taxon>Noctuidae</taxon>
        <taxon>Plusiinae</taxon>
        <taxon>Chrysodeixis</taxon>
    </lineage>
</organism>
<dbReference type="Gene3D" id="2.20.25.240">
    <property type="match status" value="1"/>
</dbReference>
<dbReference type="Proteomes" id="UP001154114">
    <property type="component" value="Chromosome 12"/>
</dbReference>
<name>A0A9N8Q0I0_CHRIL</name>
<feature type="domain" description="FLYWCH-type" evidence="8">
    <location>
        <begin position="622"/>
        <end position="682"/>
    </location>
</feature>
<dbReference type="Pfam" id="PF04500">
    <property type="entry name" value="FLYWCH"/>
    <property type="match status" value="1"/>
</dbReference>
<evidence type="ECO:0000313" key="10">
    <source>
        <dbReference type="Proteomes" id="UP001154114"/>
    </source>
</evidence>
<dbReference type="Gene3D" id="3.30.710.10">
    <property type="entry name" value="Potassium Channel Kv1.1, Chain A"/>
    <property type="match status" value="1"/>
</dbReference>
<dbReference type="GO" id="GO:0005634">
    <property type="term" value="C:nucleus"/>
    <property type="evidence" value="ECO:0007669"/>
    <property type="project" value="UniProtKB-SubCell"/>
</dbReference>
<evidence type="ECO:0000313" key="9">
    <source>
        <dbReference type="EMBL" id="CAD0200418.1"/>
    </source>
</evidence>
<evidence type="ECO:0000256" key="3">
    <source>
        <dbReference type="ARBA" id="ARBA00022771"/>
    </source>
</evidence>
<dbReference type="EMBL" id="LR824015">
    <property type="protein sequence ID" value="CAD0200418.1"/>
    <property type="molecule type" value="Genomic_DNA"/>
</dbReference>
<keyword evidence="3" id="KW-0863">Zinc-finger</keyword>
<dbReference type="InterPro" id="IPR011333">
    <property type="entry name" value="SKP1/BTB/POZ_sf"/>
</dbReference>
<reference evidence="9" key="1">
    <citation type="submission" date="2021-12" db="EMBL/GenBank/DDBJ databases">
        <authorList>
            <person name="King R."/>
        </authorList>
    </citation>
    <scope>NUCLEOTIDE SEQUENCE</scope>
</reference>
<evidence type="ECO:0000259" key="7">
    <source>
        <dbReference type="Pfam" id="PF00651"/>
    </source>
</evidence>
<feature type="compositionally biased region" description="Polar residues" evidence="6">
    <location>
        <begin position="361"/>
        <end position="372"/>
    </location>
</feature>
<evidence type="ECO:0000256" key="6">
    <source>
        <dbReference type="SAM" id="MobiDB-lite"/>
    </source>
</evidence>
<dbReference type="GO" id="GO:0008270">
    <property type="term" value="F:zinc ion binding"/>
    <property type="evidence" value="ECO:0007669"/>
    <property type="project" value="UniProtKB-KW"/>
</dbReference>
<dbReference type="PANTHER" id="PTHR23110">
    <property type="entry name" value="BTB DOMAIN TRANSCRIPTION FACTOR"/>
    <property type="match status" value="1"/>
</dbReference>
<dbReference type="GO" id="GO:0006357">
    <property type="term" value="P:regulation of transcription by RNA polymerase II"/>
    <property type="evidence" value="ECO:0007669"/>
    <property type="project" value="TreeGrafter"/>
</dbReference>
<dbReference type="AlphaFoldDB" id="A0A9N8Q0I0"/>
<dbReference type="PANTHER" id="PTHR23110:SF99">
    <property type="entry name" value="BROAD-COMPLEX CORE PROTEIN ISOFORM 6"/>
    <property type="match status" value="1"/>
</dbReference>
<feature type="compositionally biased region" description="Basic and acidic residues" evidence="6">
    <location>
        <begin position="351"/>
        <end position="360"/>
    </location>
</feature>
<dbReference type="InterPro" id="IPR000210">
    <property type="entry name" value="BTB/POZ_dom"/>
</dbReference>
<dbReference type="Pfam" id="PF00651">
    <property type="entry name" value="BTB"/>
    <property type="match status" value="1"/>
</dbReference>
<dbReference type="OrthoDB" id="2311693at2759"/>
<keyword evidence="4" id="KW-0862">Zinc</keyword>
<evidence type="ECO:0000256" key="2">
    <source>
        <dbReference type="ARBA" id="ARBA00022723"/>
    </source>
</evidence>
<sequence>MRREAARGVHLMSILPLTMYRDDIPRCPDDYYYIPPSEPPRARLQRQRRQATISRIVPQYNPLTEEVLSYCGVHPTRDKHLHCIVSVGVLTSRFLCNGFSSLKTPHALRLVNEILKIQRVPKPNRTHRCPTQLPSRCFSRYLIQETIVDDVFCSTEEGSAEVEKKGDGFIAVTRDTRKLKVRCHGRAILENRVTVLLQNLINRRLSRSVDMSYNRFCEVRSQNTIKEGPYITDRLFRCKSAGVLSHDYATKQWLEMDQQFSLSWNNFHGNLTKGFAGLLGNGEFVDVTIAVEVVLRDVTHKAMKDLLQFMYHGEVSVKREDLTSFIGTAEVLQIKGLTNKETEEEDDSEREQDLPKHRTETQNNTPDAESCVSDTYDTGLNDENTQSNELELIKQRQLIEKLHRLSNLKRKSDEFLQKTYFSDILNPEKRPKTKDKPIYKQNSQIYPTNNYENLKSLYDDNPVDITSAYNTHLQKNSPDMNDKNKEPSCPSDNGIELKTECDDSDIIVTDPAVCNTPKNYESSRDGKKDLSIPMEYSSPQDNPSLSSLFIDLKNLVNGKVTNYAPRTNTSDENPRPTMEHRLVTIPQKEDGKKKYPQRSCRALSLVVNGSNEHQQLPVRYKYIYSRKGHKQLVHMNFVYTKHSTTHGKTSWRCVQYFSLNRCPATVETIDSMIYAVNHQHNHEDCYEKLTRNNIYEMNLSPK</sequence>
<gene>
    <name evidence="9" type="ORF">CINC_LOCUS2105</name>
</gene>
<evidence type="ECO:0008006" key="11">
    <source>
        <dbReference type="Google" id="ProtNLM"/>
    </source>
</evidence>
<comment type="subcellular location">
    <subcellularLocation>
        <location evidence="1">Nucleus</location>
    </subcellularLocation>
</comment>
<keyword evidence="5" id="KW-0539">Nucleus</keyword>
<proteinExistence type="predicted"/>
<keyword evidence="10" id="KW-1185">Reference proteome</keyword>
<dbReference type="InterPro" id="IPR051095">
    <property type="entry name" value="Dros_DevTransReg"/>
</dbReference>
<evidence type="ECO:0000259" key="8">
    <source>
        <dbReference type="Pfam" id="PF04500"/>
    </source>
</evidence>
<feature type="region of interest" description="Disordered" evidence="6">
    <location>
        <begin position="337"/>
        <end position="372"/>
    </location>
</feature>
<feature type="domain" description="BTB" evidence="7">
    <location>
        <begin position="292"/>
        <end position="344"/>
    </location>
</feature>
<accession>A0A9N8Q0I0</accession>
<dbReference type="InterPro" id="IPR007588">
    <property type="entry name" value="Znf_FLYWCH"/>
</dbReference>
<keyword evidence="2" id="KW-0479">Metal-binding</keyword>
<evidence type="ECO:0000256" key="1">
    <source>
        <dbReference type="ARBA" id="ARBA00004123"/>
    </source>
</evidence>
<dbReference type="SUPFAM" id="SSF54695">
    <property type="entry name" value="POZ domain"/>
    <property type="match status" value="1"/>
</dbReference>
<evidence type="ECO:0000256" key="4">
    <source>
        <dbReference type="ARBA" id="ARBA00022833"/>
    </source>
</evidence>